<feature type="DNA-binding region" description="H-T-H motif" evidence="4">
    <location>
        <begin position="41"/>
        <end position="60"/>
    </location>
</feature>
<evidence type="ECO:0000256" key="1">
    <source>
        <dbReference type="ARBA" id="ARBA00023015"/>
    </source>
</evidence>
<keyword evidence="7" id="KW-1185">Reference proteome</keyword>
<protein>
    <submittedName>
        <fullName evidence="6">TetR family transcriptional regulator</fullName>
    </submittedName>
</protein>
<name>A0A2N3YLP7_9MICO</name>
<dbReference type="Proteomes" id="UP000233781">
    <property type="component" value="Unassembled WGS sequence"/>
</dbReference>
<evidence type="ECO:0000256" key="2">
    <source>
        <dbReference type="ARBA" id="ARBA00023125"/>
    </source>
</evidence>
<dbReference type="InterPro" id="IPR009057">
    <property type="entry name" value="Homeodomain-like_sf"/>
</dbReference>
<dbReference type="InterPro" id="IPR001647">
    <property type="entry name" value="HTH_TetR"/>
</dbReference>
<dbReference type="RefSeq" id="WP_158239850.1">
    <property type="nucleotide sequence ID" value="NZ_PJNE01000001.1"/>
</dbReference>
<comment type="caution">
    <text evidence="6">The sequence shown here is derived from an EMBL/GenBank/DDBJ whole genome shotgun (WGS) entry which is preliminary data.</text>
</comment>
<evidence type="ECO:0000313" key="7">
    <source>
        <dbReference type="Proteomes" id="UP000233781"/>
    </source>
</evidence>
<dbReference type="OrthoDB" id="8688418at2"/>
<dbReference type="SUPFAM" id="SSF46689">
    <property type="entry name" value="Homeodomain-like"/>
    <property type="match status" value="1"/>
</dbReference>
<proteinExistence type="predicted"/>
<keyword evidence="3" id="KW-0804">Transcription</keyword>
<organism evidence="6 7">
    <name type="scientific">Phycicoccus duodecadis</name>
    <dbReference type="NCBI Taxonomy" id="173053"/>
    <lineage>
        <taxon>Bacteria</taxon>
        <taxon>Bacillati</taxon>
        <taxon>Actinomycetota</taxon>
        <taxon>Actinomycetes</taxon>
        <taxon>Micrococcales</taxon>
        <taxon>Intrasporangiaceae</taxon>
        <taxon>Phycicoccus</taxon>
    </lineage>
</organism>
<gene>
    <name evidence="6" type="ORF">ATL31_2636</name>
</gene>
<accession>A0A2N3YLP7</accession>
<keyword evidence="2 4" id="KW-0238">DNA-binding</keyword>
<dbReference type="Pfam" id="PF00440">
    <property type="entry name" value="TetR_N"/>
    <property type="match status" value="1"/>
</dbReference>
<dbReference type="Gene3D" id="1.10.357.10">
    <property type="entry name" value="Tetracycline Repressor, domain 2"/>
    <property type="match status" value="1"/>
</dbReference>
<sequence>MSRRPSCVVPTLRDRKREETRRAIAGAAYAIVRDAGVAAVTADAVAERAGVSRRTFFNYFPSVESVLTASVTDFFAALSERLDQRPPDEDVLDSVISVVDDPGDLSLVERIGVLAAAGETSAHAKGLILAEFHTWLDWFEEWLRGRVGPGISEVHLATLAAAILGSGEAAIRVWSRAVVAGQRPPAFPAVLAESLGHLRTGLLDGTPTRSS</sequence>
<dbReference type="AlphaFoldDB" id="A0A2N3YLP7"/>
<dbReference type="InterPro" id="IPR050109">
    <property type="entry name" value="HTH-type_TetR-like_transc_reg"/>
</dbReference>
<dbReference type="PANTHER" id="PTHR30055">
    <property type="entry name" value="HTH-TYPE TRANSCRIPTIONAL REGULATOR RUTR"/>
    <property type="match status" value="1"/>
</dbReference>
<dbReference type="GO" id="GO:0003700">
    <property type="term" value="F:DNA-binding transcription factor activity"/>
    <property type="evidence" value="ECO:0007669"/>
    <property type="project" value="TreeGrafter"/>
</dbReference>
<reference evidence="6 7" key="1">
    <citation type="submission" date="2017-12" db="EMBL/GenBank/DDBJ databases">
        <title>Sequencing the genomes of 1000 Actinobacteria strains.</title>
        <authorList>
            <person name="Klenk H.-P."/>
        </authorList>
    </citation>
    <scope>NUCLEOTIDE SEQUENCE [LARGE SCALE GENOMIC DNA]</scope>
    <source>
        <strain evidence="6 7">DSM 12806</strain>
    </source>
</reference>
<dbReference type="EMBL" id="PJNE01000001">
    <property type="protein sequence ID" value="PKW27785.1"/>
    <property type="molecule type" value="Genomic_DNA"/>
</dbReference>
<feature type="domain" description="HTH tetR-type" evidence="5">
    <location>
        <begin position="18"/>
        <end position="78"/>
    </location>
</feature>
<dbReference type="GO" id="GO:0000976">
    <property type="term" value="F:transcription cis-regulatory region binding"/>
    <property type="evidence" value="ECO:0007669"/>
    <property type="project" value="TreeGrafter"/>
</dbReference>
<evidence type="ECO:0000256" key="4">
    <source>
        <dbReference type="PROSITE-ProRule" id="PRU00335"/>
    </source>
</evidence>
<evidence type="ECO:0000313" key="6">
    <source>
        <dbReference type="EMBL" id="PKW27785.1"/>
    </source>
</evidence>
<evidence type="ECO:0000259" key="5">
    <source>
        <dbReference type="PROSITE" id="PS50977"/>
    </source>
</evidence>
<dbReference type="PROSITE" id="PS50977">
    <property type="entry name" value="HTH_TETR_2"/>
    <property type="match status" value="1"/>
</dbReference>
<evidence type="ECO:0000256" key="3">
    <source>
        <dbReference type="ARBA" id="ARBA00023163"/>
    </source>
</evidence>
<dbReference type="Gene3D" id="1.10.10.60">
    <property type="entry name" value="Homeodomain-like"/>
    <property type="match status" value="1"/>
</dbReference>
<dbReference type="PANTHER" id="PTHR30055:SF238">
    <property type="entry name" value="MYCOFACTOCIN BIOSYNTHESIS TRANSCRIPTIONAL REGULATOR MFTR-RELATED"/>
    <property type="match status" value="1"/>
</dbReference>
<keyword evidence="1" id="KW-0805">Transcription regulation</keyword>